<comment type="subcellular location">
    <subcellularLocation>
        <location evidence="6">Cell membrane</location>
        <topology evidence="6">Multi-pass membrane protein</topology>
    </subcellularLocation>
    <subcellularLocation>
        <location evidence="1">Membrane</location>
    </subcellularLocation>
</comment>
<dbReference type="CDD" id="cd06662">
    <property type="entry name" value="SURF1"/>
    <property type="match status" value="1"/>
</dbReference>
<dbReference type="InterPro" id="IPR002994">
    <property type="entry name" value="Surf1/Shy1"/>
</dbReference>
<evidence type="ECO:0000256" key="4">
    <source>
        <dbReference type="ARBA" id="ARBA00022989"/>
    </source>
</evidence>
<dbReference type="InterPro" id="IPR045214">
    <property type="entry name" value="Surf1/Surf4"/>
</dbReference>
<proteinExistence type="inferred from homology"/>
<evidence type="ECO:0000256" key="6">
    <source>
        <dbReference type="RuleBase" id="RU363076"/>
    </source>
</evidence>
<dbReference type="PROSITE" id="PS50895">
    <property type="entry name" value="SURF1"/>
    <property type="match status" value="1"/>
</dbReference>
<accession>A0A917D7M5</accession>
<dbReference type="PANTHER" id="PTHR23427">
    <property type="entry name" value="SURFEIT LOCUS PROTEIN"/>
    <property type="match status" value="1"/>
</dbReference>
<keyword evidence="6" id="KW-1003">Cell membrane</keyword>
<comment type="caution">
    <text evidence="7">The sequence shown here is derived from an EMBL/GenBank/DDBJ whole genome shotgun (WGS) entry which is preliminary data.</text>
</comment>
<name>A0A917D7M5_9HYPH</name>
<evidence type="ECO:0000256" key="2">
    <source>
        <dbReference type="ARBA" id="ARBA00007165"/>
    </source>
</evidence>
<keyword evidence="5 6" id="KW-0472">Membrane</keyword>
<gene>
    <name evidence="7" type="ORF">GCM10011335_08830</name>
</gene>
<protein>
    <recommendedName>
        <fullName evidence="6">SURF1-like protein</fullName>
    </recommendedName>
</protein>
<evidence type="ECO:0000256" key="3">
    <source>
        <dbReference type="ARBA" id="ARBA00022692"/>
    </source>
</evidence>
<keyword evidence="4 6" id="KW-1133">Transmembrane helix</keyword>
<feature type="transmembrane region" description="Helical" evidence="6">
    <location>
        <begin position="16"/>
        <end position="36"/>
    </location>
</feature>
<evidence type="ECO:0000313" key="8">
    <source>
        <dbReference type="Proteomes" id="UP000613160"/>
    </source>
</evidence>
<evidence type="ECO:0000256" key="5">
    <source>
        <dbReference type="ARBA" id="ARBA00023136"/>
    </source>
</evidence>
<feature type="transmembrane region" description="Helical" evidence="6">
    <location>
        <begin position="221"/>
        <end position="243"/>
    </location>
</feature>
<reference evidence="7" key="1">
    <citation type="journal article" date="2014" name="Int. J. Syst. Evol. Microbiol.">
        <title>Complete genome sequence of Corynebacterium casei LMG S-19264T (=DSM 44701T), isolated from a smear-ripened cheese.</title>
        <authorList>
            <consortium name="US DOE Joint Genome Institute (JGI-PGF)"/>
            <person name="Walter F."/>
            <person name="Albersmeier A."/>
            <person name="Kalinowski J."/>
            <person name="Ruckert C."/>
        </authorList>
    </citation>
    <scope>NUCLEOTIDE SEQUENCE</scope>
    <source>
        <strain evidence="7">CGMCC 1.15493</strain>
    </source>
</reference>
<dbReference type="PANTHER" id="PTHR23427:SF2">
    <property type="entry name" value="SURFEIT LOCUS PROTEIN 1"/>
    <property type="match status" value="1"/>
</dbReference>
<reference evidence="7" key="2">
    <citation type="submission" date="2020-09" db="EMBL/GenBank/DDBJ databases">
        <authorList>
            <person name="Sun Q."/>
            <person name="Zhou Y."/>
        </authorList>
    </citation>
    <scope>NUCLEOTIDE SEQUENCE</scope>
    <source>
        <strain evidence="7">CGMCC 1.15493</strain>
    </source>
</reference>
<evidence type="ECO:0000313" key="7">
    <source>
        <dbReference type="EMBL" id="GGD08218.1"/>
    </source>
</evidence>
<keyword evidence="8" id="KW-1185">Reference proteome</keyword>
<dbReference type="GO" id="GO:0005886">
    <property type="term" value="C:plasma membrane"/>
    <property type="evidence" value="ECO:0007669"/>
    <property type="project" value="UniProtKB-SubCell"/>
</dbReference>
<organism evidence="7 8">
    <name type="scientific">Aureimonas glaciei</name>
    <dbReference type="NCBI Taxonomy" id="1776957"/>
    <lineage>
        <taxon>Bacteria</taxon>
        <taxon>Pseudomonadati</taxon>
        <taxon>Pseudomonadota</taxon>
        <taxon>Alphaproteobacteria</taxon>
        <taxon>Hyphomicrobiales</taxon>
        <taxon>Aurantimonadaceae</taxon>
        <taxon>Aureimonas</taxon>
    </lineage>
</organism>
<dbReference type="Pfam" id="PF02104">
    <property type="entry name" value="SURF1"/>
    <property type="match status" value="1"/>
</dbReference>
<sequence length="261" mass="28509">MTEAAAMPRRHGRLRFWIAIVASLAGIAVLCSLGAWQLERLAWKEDLIASIEARRHAEPLPLATLEQRFAETADVEYVPMRAEGRFLHEGARYFLTTFDGNAGWNLYEPLQLADGRLLYVNRGFVPYALKDPAAREEKADGNVVVTGLARNPVSERPPSAPDNDPVQNVFFWRNLSDMTKGLALPDGAGFLPFFLDAGPSPRADGYPMGGTTIVDLPNSHLSYAVTWFGLALALAAMLGSFLVRSWRGPHAGGEEATTAEG</sequence>
<keyword evidence="3 6" id="KW-0812">Transmembrane</keyword>
<evidence type="ECO:0000256" key="1">
    <source>
        <dbReference type="ARBA" id="ARBA00004370"/>
    </source>
</evidence>
<comment type="similarity">
    <text evidence="2 6">Belongs to the SURF1 family.</text>
</comment>
<dbReference type="EMBL" id="BMJJ01000002">
    <property type="protein sequence ID" value="GGD08218.1"/>
    <property type="molecule type" value="Genomic_DNA"/>
</dbReference>
<dbReference type="AlphaFoldDB" id="A0A917D7M5"/>
<dbReference type="Proteomes" id="UP000613160">
    <property type="component" value="Unassembled WGS sequence"/>
</dbReference>